<dbReference type="EMBL" id="CM037624">
    <property type="protein sequence ID" value="KAH8010817.1"/>
    <property type="molecule type" value="Genomic_DNA"/>
</dbReference>
<organism evidence="1 2">
    <name type="scientific">Sphaerodactylus townsendi</name>
    <dbReference type="NCBI Taxonomy" id="933632"/>
    <lineage>
        <taxon>Eukaryota</taxon>
        <taxon>Metazoa</taxon>
        <taxon>Chordata</taxon>
        <taxon>Craniata</taxon>
        <taxon>Vertebrata</taxon>
        <taxon>Euteleostomi</taxon>
        <taxon>Lepidosauria</taxon>
        <taxon>Squamata</taxon>
        <taxon>Bifurcata</taxon>
        <taxon>Gekkota</taxon>
        <taxon>Sphaerodactylidae</taxon>
        <taxon>Sphaerodactylus</taxon>
    </lineage>
</organism>
<reference evidence="1" key="1">
    <citation type="submission" date="2021-08" db="EMBL/GenBank/DDBJ databases">
        <title>The first chromosome-level gecko genome reveals the dynamic sex chromosomes of Neotropical dwarf geckos (Sphaerodactylidae: Sphaerodactylus).</title>
        <authorList>
            <person name="Pinto B.J."/>
            <person name="Keating S.E."/>
            <person name="Gamble T."/>
        </authorList>
    </citation>
    <scope>NUCLEOTIDE SEQUENCE</scope>
    <source>
        <strain evidence="1">TG3544</strain>
    </source>
</reference>
<comment type="caution">
    <text evidence="1">The sequence shown here is derived from an EMBL/GenBank/DDBJ whole genome shotgun (WGS) entry which is preliminary data.</text>
</comment>
<keyword evidence="2" id="KW-1185">Reference proteome</keyword>
<evidence type="ECO:0000313" key="2">
    <source>
        <dbReference type="Proteomes" id="UP000827872"/>
    </source>
</evidence>
<accession>A0ACB8FW09</accession>
<name>A0ACB8FW09_9SAUR</name>
<gene>
    <name evidence="1" type="ORF">K3G42_014384</name>
</gene>
<dbReference type="Proteomes" id="UP000827872">
    <property type="component" value="Linkage Group LG11"/>
</dbReference>
<sequence>MNMFPLCKQFPFTIVLVGHTFPMTGACTLTSPPPQKKTTTTIRAKSSDCEMQYRAAVRRETDECTPLISCTNSKSFCMVREDFCYSPFTATHAGREMQCREKVLKSLLKISIFAVL</sequence>
<proteinExistence type="predicted"/>
<evidence type="ECO:0000313" key="1">
    <source>
        <dbReference type="EMBL" id="KAH8010817.1"/>
    </source>
</evidence>
<protein>
    <submittedName>
        <fullName evidence="1">Uncharacterized protein</fullName>
    </submittedName>
</protein>